<feature type="signal peptide" evidence="2">
    <location>
        <begin position="1"/>
        <end position="20"/>
    </location>
</feature>
<sequence length="619" mass="70097">MKKIVMSCLACMTAITMALADTGKPEKNLYQYSIDLTKVQNDQLTVNLIVPAMKKKEVVYYMPKIVPGTYANYNFGRFVSNFTARDKKGKVLPVEKIDENSWRIKNAKNLNRISYDVQDTWDTDIREDFVFEPGGTNIEKDTNFVLNTHGFFGYIDDLKRAKYEINITKPDGFYGSTSLTAAKTSNTQDVYEVGSYMDLVDAPMMYNRPDTTVLKIGGADILVSVYSPNKVASSKEIAANIDEVLNAQKEYLGGQLPIKKYAFIIYLFDKPTKSGSMGALEHSYSSLYTLPEAQPEYLAQTVRDVSAHEFFHILTPLSIHSEEIHNFDFNSPKMSKHLWLYEGVTEYFAGHMQVKHGIIDVPQYIGMIQEKMMAAEQFNDTLPFTVMSKNALDIHKDQYGNVYQKGALIGLALDIKLRELSQGKYGLQNLMQDLAKTYGKEKAFNDDELFDQIAKLTYPEIRTFFAKHVEGNEPLPLKELLSKVGVTYEPNSVTKGVTLGNMEVNFNPETQRLVVTNTEQLDQFGKEMGFKEGDEFVAFNGTKLSIENIQKVIMDYMMNGKAGDEVTMLVARKDDQGKEKEVKLRAKAIETEKQQRHVLKPVEAPSAEQTALRKAWLQP</sequence>
<dbReference type="Pfam" id="PF05299">
    <property type="entry name" value="Peptidase_M61"/>
    <property type="match status" value="1"/>
</dbReference>
<evidence type="ECO:0000256" key="2">
    <source>
        <dbReference type="SAM" id="SignalP"/>
    </source>
</evidence>
<dbReference type="Proteomes" id="UP001168528">
    <property type="component" value="Unassembled WGS sequence"/>
</dbReference>
<evidence type="ECO:0000313" key="6">
    <source>
        <dbReference type="Proteomes" id="UP001168528"/>
    </source>
</evidence>
<name>A0ABT8R766_9BACT</name>
<dbReference type="InterPro" id="IPR027268">
    <property type="entry name" value="Peptidase_M4/M1_CTD_sf"/>
</dbReference>
<dbReference type="RefSeq" id="WP_302038755.1">
    <property type="nucleotide sequence ID" value="NZ_JAUKPO010000009.1"/>
</dbReference>
<dbReference type="EMBL" id="JAUKPO010000009">
    <property type="protein sequence ID" value="MDO1447950.1"/>
    <property type="molecule type" value="Genomic_DNA"/>
</dbReference>
<evidence type="ECO:0000313" key="5">
    <source>
        <dbReference type="EMBL" id="MDO1447950.1"/>
    </source>
</evidence>
<evidence type="ECO:0000256" key="1">
    <source>
        <dbReference type="SAM" id="MobiDB-lite"/>
    </source>
</evidence>
<dbReference type="InterPro" id="IPR040756">
    <property type="entry name" value="Peptidase_M61_N"/>
</dbReference>
<reference evidence="5" key="1">
    <citation type="submission" date="2023-07" db="EMBL/GenBank/DDBJ databases">
        <title>The genome sequence of Rhodocytophaga aerolata KACC 12507.</title>
        <authorList>
            <person name="Zhang X."/>
        </authorList>
    </citation>
    <scope>NUCLEOTIDE SEQUENCE</scope>
    <source>
        <strain evidence="5">KACC 12507</strain>
    </source>
</reference>
<protein>
    <submittedName>
        <fullName evidence="5">Peptidase M61</fullName>
    </submittedName>
</protein>
<gene>
    <name evidence="5" type="ORF">Q0590_16885</name>
</gene>
<feature type="region of interest" description="Disordered" evidence="1">
    <location>
        <begin position="596"/>
        <end position="619"/>
    </location>
</feature>
<dbReference type="Gene3D" id="1.10.390.10">
    <property type="entry name" value="Neutral Protease Domain 2"/>
    <property type="match status" value="1"/>
</dbReference>
<dbReference type="InterPro" id="IPR036034">
    <property type="entry name" value="PDZ_sf"/>
</dbReference>
<keyword evidence="6" id="KW-1185">Reference proteome</keyword>
<dbReference type="Gene3D" id="2.60.40.3650">
    <property type="match status" value="1"/>
</dbReference>
<keyword evidence="2" id="KW-0732">Signal</keyword>
<dbReference type="Pfam" id="PF17899">
    <property type="entry name" value="Peptidase_M61_N"/>
    <property type="match status" value="1"/>
</dbReference>
<accession>A0ABT8R766</accession>
<dbReference type="Gene3D" id="2.30.42.10">
    <property type="match status" value="1"/>
</dbReference>
<evidence type="ECO:0000259" key="4">
    <source>
        <dbReference type="Pfam" id="PF17899"/>
    </source>
</evidence>
<organism evidence="5 6">
    <name type="scientific">Rhodocytophaga aerolata</name>
    <dbReference type="NCBI Taxonomy" id="455078"/>
    <lineage>
        <taxon>Bacteria</taxon>
        <taxon>Pseudomonadati</taxon>
        <taxon>Bacteroidota</taxon>
        <taxon>Cytophagia</taxon>
        <taxon>Cytophagales</taxon>
        <taxon>Rhodocytophagaceae</taxon>
        <taxon>Rhodocytophaga</taxon>
    </lineage>
</organism>
<dbReference type="InterPro" id="IPR007963">
    <property type="entry name" value="Peptidase_M61_catalytic"/>
</dbReference>
<dbReference type="SUPFAM" id="SSF55486">
    <property type="entry name" value="Metalloproteases ('zincins'), catalytic domain"/>
    <property type="match status" value="1"/>
</dbReference>
<feature type="chain" id="PRO_5046077204" evidence="2">
    <location>
        <begin position="21"/>
        <end position="619"/>
    </location>
</feature>
<feature type="domain" description="Peptidase M61 catalytic" evidence="3">
    <location>
        <begin position="303"/>
        <end position="380"/>
    </location>
</feature>
<proteinExistence type="predicted"/>
<evidence type="ECO:0000259" key="3">
    <source>
        <dbReference type="Pfam" id="PF05299"/>
    </source>
</evidence>
<comment type="caution">
    <text evidence="5">The sequence shown here is derived from an EMBL/GenBank/DDBJ whole genome shotgun (WGS) entry which is preliminary data.</text>
</comment>
<feature type="domain" description="Peptidase M61 N-terminal" evidence="4">
    <location>
        <begin position="31"/>
        <end position="206"/>
    </location>
</feature>